<dbReference type="InterPro" id="IPR011050">
    <property type="entry name" value="Pectin_lyase_fold/virulence"/>
</dbReference>
<dbReference type="AlphaFoldDB" id="A0A0W1R560"/>
<organism evidence="2 3">
    <name type="scientific">Haloprofundus marisrubri</name>
    <dbReference type="NCBI Taxonomy" id="1514971"/>
    <lineage>
        <taxon>Archaea</taxon>
        <taxon>Methanobacteriati</taxon>
        <taxon>Methanobacteriota</taxon>
        <taxon>Stenosarchaea group</taxon>
        <taxon>Halobacteria</taxon>
        <taxon>Halobacteriales</taxon>
        <taxon>Haloferacaceae</taxon>
        <taxon>Haloprofundus</taxon>
    </lineage>
</organism>
<dbReference type="InterPro" id="IPR039448">
    <property type="entry name" value="Beta_helix"/>
</dbReference>
<comment type="caution">
    <text evidence="2">The sequence shown here is derived from an EMBL/GenBank/DDBJ whole genome shotgun (WGS) entry which is preliminary data.</text>
</comment>
<reference evidence="2 3" key="1">
    <citation type="submission" date="2015-12" db="EMBL/GenBank/DDBJ databases">
        <title>Haloprofundus marisrubri gen. nov., sp. nov., an extremely halophilic archaeon isolated from the Discovery deep brine-seawater interface in the Red Sea.</title>
        <authorList>
            <person name="Zhang G."/>
            <person name="Stingl U."/>
            <person name="Rashid M."/>
        </authorList>
    </citation>
    <scope>NUCLEOTIDE SEQUENCE [LARGE SCALE GENOMIC DNA]</scope>
    <source>
        <strain evidence="2 3">SB9</strain>
    </source>
</reference>
<name>A0A0W1R560_9EURY</name>
<feature type="domain" description="Right handed beta helix" evidence="1">
    <location>
        <begin position="185"/>
        <end position="352"/>
    </location>
</feature>
<dbReference type="SUPFAM" id="SSF51126">
    <property type="entry name" value="Pectin lyase-like"/>
    <property type="match status" value="1"/>
</dbReference>
<evidence type="ECO:0000313" key="2">
    <source>
        <dbReference type="EMBL" id="KTG08436.1"/>
    </source>
</evidence>
<protein>
    <recommendedName>
        <fullName evidence="1">Right handed beta helix domain-containing protein</fullName>
    </recommendedName>
</protein>
<evidence type="ECO:0000259" key="1">
    <source>
        <dbReference type="Pfam" id="PF13229"/>
    </source>
</evidence>
<dbReference type="Proteomes" id="UP000054387">
    <property type="component" value="Unassembled WGS sequence"/>
</dbReference>
<dbReference type="EMBL" id="LOPU01000031">
    <property type="protein sequence ID" value="KTG08436.1"/>
    <property type="molecule type" value="Genomic_DNA"/>
</dbReference>
<proteinExistence type="predicted"/>
<dbReference type="Pfam" id="PF13229">
    <property type="entry name" value="Beta_helix"/>
    <property type="match status" value="1"/>
</dbReference>
<dbReference type="Gene3D" id="2.160.20.10">
    <property type="entry name" value="Single-stranded right-handed beta-helix, Pectin lyase-like"/>
    <property type="match status" value="1"/>
</dbReference>
<keyword evidence="3" id="KW-1185">Reference proteome</keyword>
<evidence type="ECO:0000313" key="3">
    <source>
        <dbReference type="Proteomes" id="UP000054387"/>
    </source>
</evidence>
<gene>
    <name evidence="2" type="ORF">AUR64_19440</name>
</gene>
<dbReference type="InterPro" id="IPR012334">
    <property type="entry name" value="Pectin_lyas_fold"/>
</dbReference>
<sequence>MTDLFTEYDRVYDVVEAGADNTGNQPINDVLERLRGDNTLLVFPPGRYRMDRQFRFSDFEKFGLVGNDATLVPANFHEFDGPRYRLFRLGVHYAPGTDIRFEGFEVDFTADDTGIRVIDALASKRLEVRDIDIVGEHDSGTWGPGRFCVTDEDGTGIVERFRAPGGGAWTEETPNEGNLWKGPSGIVSNVHNNGELTFKDCELGAFPDNGLYASGGSGTVVVDGGVFKNSDTANIRLGGTDSEIRNATVIVDDNRPQDVNQRAIRLENGSGLSVYDTDIRISAVNGHALTVMNTCKSTWIENVRISMAGDKVKHGIVVSPEAGETTIYRTAIDMDTPGGYGIKLTDSARTAQVNCEEVKITGDVGDEGARSGIFCARDNARFSMVTVDQTGAPHRRAMENVGDNCKLYGGEYVASERPICNYGNGLRIEDVYANSEGGYYALYLYDPSEDAYVKQSTLEDGIYDKSEDELRAWGNEF</sequence>
<accession>A0A0W1R560</accession>